<dbReference type="InterPro" id="IPR001849">
    <property type="entry name" value="PH_domain"/>
</dbReference>
<dbReference type="CDD" id="cd01254">
    <property type="entry name" value="PH_PLD"/>
    <property type="match status" value="1"/>
</dbReference>
<dbReference type="Pfam" id="PF00169">
    <property type="entry name" value="PH"/>
    <property type="match status" value="1"/>
</dbReference>
<evidence type="ECO:0000313" key="4">
    <source>
        <dbReference type="Proteomes" id="UP000530263"/>
    </source>
</evidence>
<name>A0A7K4RY32_COLPI</name>
<reference evidence="3 4" key="1">
    <citation type="submission" date="2019-09" db="EMBL/GenBank/DDBJ databases">
        <title>Bird 10,000 Genomes (B10K) Project - Family phase.</title>
        <authorList>
            <person name="Zhang G."/>
        </authorList>
    </citation>
    <scope>NUCLEOTIDE SEQUENCE [LARGE SCALE GENOMIC DNA]</scope>
    <source>
        <strain evidence="3">B10K-DU-021-26</strain>
        <tissue evidence="3">Mixed tissue sample</tissue>
    </source>
</reference>
<evidence type="ECO:0000313" key="3">
    <source>
        <dbReference type="EMBL" id="NWQ78353.1"/>
    </source>
</evidence>
<dbReference type="Pfam" id="PF00787">
    <property type="entry name" value="PX"/>
    <property type="match status" value="1"/>
</dbReference>
<dbReference type="EMBL" id="VYZG01000663">
    <property type="protein sequence ID" value="NWQ78353.1"/>
    <property type="molecule type" value="Genomic_DNA"/>
</dbReference>
<dbReference type="AlphaFoldDB" id="A0A7K4RY32"/>
<feature type="domain" description="PH" evidence="2">
    <location>
        <begin position="76"/>
        <end position="186"/>
    </location>
</feature>
<dbReference type="SMART" id="SM00233">
    <property type="entry name" value="PH"/>
    <property type="match status" value="1"/>
</dbReference>
<dbReference type="Gene3D" id="2.30.29.30">
    <property type="entry name" value="Pleckstrin-homology domain (PH domain)/Phosphotyrosine-binding domain (PTB)"/>
    <property type="match status" value="1"/>
</dbReference>
<gene>
    <name evidence="3" type="primary">Pld1</name>
    <name evidence="3" type="ORF">COLPIC_R07135</name>
</gene>
<dbReference type="InterPro" id="IPR001683">
    <property type="entry name" value="PX_dom"/>
</dbReference>
<dbReference type="InterPro" id="IPR036871">
    <property type="entry name" value="PX_dom_sf"/>
</dbReference>
<evidence type="ECO:0000256" key="1">
    <source>
        <dbReference type="SAM" id="MobiDB-lite"/>
    </source>
</evidence>
<protein>
    <submittedName>
        <fullName evidence="3">PLD1 Phospholipase</fullName>
    </submittedName>
</protein>
<dbReference type="GO" id="GO:0035091">
    <property type="term" value="F:phosphatidylinositol binding"/>
    <property type="evidence" value="ECO:0007669"/>
    <property type="project" value="InterPro"/>
</dbReference>
<dbReference type="FunFam" id="2.30.29.30:FF:000114">
    <property type="entry name" value="Phospholipase"/>
    <property type="match status" value="1"/>
</dbReference>
<dbReference type="OrthoDB" id="14911at2759"/>
<evidence type="ECO:0000259" key="2">
    <source>
        <dbReference type="SMART" id="SM00233"/>
    </source>
</evidence>
<dbReference type="SUPFAM" id="SSF64268">
    <property type="entry name" value="PX domain"/>
    <property type="match status" value="1"/>
</dbReference>
<dbReference type="SUPFAM" id="SSF50729">
    <property type="entry name" value="PH domain-like"/>
    <property type="match status" value="1"/>
</dbReference>
<dbReference type="InterPro" id="IPR011993">
    <property type="entry name" value="PH-like_dom_sf"/>
</dbReference>
<sequence>HTVRRQSIKRGEPRQMPSLPHTAESTVREEHFSSRRKQLEDYLTKILKMPMYRNYHGTMEFIGVSQLSFIHDLGPKGIEGLIMKRSGGHRIPGLNCCGQGRMCYRWSKRWLVVKDSFLLYMKPDSGAIAFVLLVDKEFNIKIGQKETETKYGLQIDNLSRSLILKCNSYRHAQWWRQGIDEFVQKHGKAFLKEHRFGSYAAVQENTLAKCFDFFASQVGYLGQHFVCRLHMLCFFHPLYFLRLSPEIFMKRPVVEGNRWRLDCILKRKA</sequence>
<accession>A0A7K4RY32</accession>
<comment type="caution">
    <text evidence="3">The sequence shown here is derived from an EMBL/GenBank/DDBJ whole genome shotgun (WGS) entry which is preliminary data.</text>
</comment>
<dbReference type="Gene3D" id="3.30.1520.10">
    <property type="entry name" value="Phox-like domain"/>
    <property type="match status" value="1"/>
</dbReference>
<feature type="non-terminal residue" evidence="3">
    <location>
        <position position="1"/>
    </location>
</feature>
<feature type="region of interest" description="Disordered" evidence="1">
    <location>
        <begin position="1"/>
        <end position="30"/>
    </location>
</feature>
<proteinExistence type="predicted"/>
<feature type="non-terminal residue" evidence="3">
    <location>
        <position position="269"/>
    </location>
</feature>
<keyword evidence="4" id="KW-1185">Reference proteome</keyword>
<organism evidence="3 4">
    <name type="scientific">Columbina picui</name>
    <name type="common">Picui ground-dove</name>
    <dbReference type="NCBI Taxonomy" id="115618"/>
    <lineage>
        <taxon>Eukaryota</taxon>
        <taxon>Metazoa</taxon>
        <taxon>Chordata</taxon>
        <taxon>Craniata</taxon>
        <taxon>Vertebrata</taxon>
        <taxon>Euteleostomi</taxon>
        <taxon>Archelosauria</taxon>
        <taxon>Archosauria</taxon>
        <taxon>Dinosauria</taxon>
        <taxon>Saurischia</taxon>
        <taxon>Theropoda</taxon>
        <taxon>Coelurosauria</taxon>
        <taxon>Aves</taxon>
        <taxon>Neognathae</taxon>
        <taxon>Neoaves</taxon>
        <taxon>Columbimorphae</taxon>
        <taxon>Columbiformes</taxon>
        <taxon>Columbidae</taxon>
        <taxon>Columbina</taxon>
    </lineage>
</organism>
<dbReference type="Proteomes" id="UP000530263">
    <property type="component" value="Unassembled WGS sequence"/>
</dbReference>